<dbReference type="Pfam" id="PF01047">
    <property type="entry name" value="MarR"/>
    <property type="match status" value="1"/>
</dbReference>
<dbReference type="SUPFAM" id="SSF46785">
    <property type="entry name" value="Winged helix' DNA-binding domain"/>
    <property type="match status" value="1"/>
</dbReference>
<evidence type="ECO:0000313" key="2">
    <source>
        <dbReference type="EMBL" id="MFD3001982.1"/>
    </source>
</evidence>
<accession>A0ABW6BY64</accession>
<reference evidence="3" key="1">
    <citation type="journal article" date="2019" name="Int. J. Syst. Evol. Microbiol.">
        <title>The Global Catalogue of Microorganisms (GCM) 10K type strain sequencing project: providing services to taxonomists for standard genome sequencing and annotation.</title>
        <authorList>
            <consortium name="The Broad Institute Genomics Platform"/>
            <consortium name="The Broad Institute Genome Sequencing Center for Infectious Disease"/>
            <person name="Wu L."/>
            <person name="Ma J."/>
        </authorList>
    </citation>
    <scope>NUCLEOTIDE SEQUENCE [LARGE SCALE GENOMIC DNA]</scope>
    <source>
        <strain evidence="3">KCTC 23984</strain>
    </source>
</reference>
<proteinExistence type="predicted"/>
<dbReference type="InterPro" id="IPR036390">
    <property type="entry name" value="WH_DNA-bd_sf"/>
</dbReference>
<dbReference type="SMART" id="SM00347">
    <property type="entry name" value="HTH_MARR"/>
    <property type="match status" value="1"/>
</dbReference>
<dbReference type="InterPro" id="IPR036388">
    <property type="entry name" value="WH-like_DNA-bd_sf"/>
</dbReference>
<protein>
    <submittedName>
        <fullName evidence="2">MarR family winged helix-turn-helix transcriptional regulator</fullName>
    </submittedName>
</protein>
<dbReference type="Gene3D" id="1.10.10.10">
    <property type="entry name" value="Winged helix-like DNA-binding domain superfamily/Winged helix DNA-binding domain"/>
    <property type="match status" value="1"/>
</dbReference>
<dbReference type="PROSITE" id="PS50995">
    <property type="entry name" value="HTH_MARR_2"/>
    <property type="match status" value="1"/>
</dbReference>
<dbReference type="PRINTS" id="PR00598">
    <property type="entry name" value="HTHMARR"/>
</dbReference>
<feature type="domain" description="HTH marR-type" evidence="1">
    <location>
        <begin position="1"/>
        <end position="149"/>
    </location>
</feature>
<dbReference type="PANTHER" id="PTHR33164">
    <property type="entry name" value="TRANSCRIPTIONAL REGULATOR, MARR FAMILY"/>
    <property type="match status" value="1"/>
</dbReference>
<evidence type="ECO:0000259" key="1">
    <source>
        <dbReference type="PROSITE" id="PS50995"/>
    </source>
</evidence>
<dbReference type="PANTHER" id="PTHR33164:SF101">
    <property type="entry name" value="TRANSCRIPTIONAL REPRESSOR MPRA"/>
    <property type="match status" value="1"/>
</dbReference>
<evidence type="ECO:0000313" key="3">
    <source>
        <dbReference type="Proteomes" id="UP001597641"/>
    </source>
</evidence>
<dbReference type="InterPro" id="IPR000835">
    <property type="entry name" value="HTH_MarR-typ"/>
</dbReference>
<dbReference type="RefSeq" id="WP_377486873.1">
    <property type="nucleotide sequence ID" value="NZ_JBHUOX010000013.1"/>
</dbReference>
<name>A0ABW6BY64_9BACT</name>
<comment type="caution">
    <text evidence="2">The sequence shown here is derived from an EMBL/GenBank/DDBJ whole genome shotgun (WGS) entry which is preliminary data.</text>
</comment>
<dbReference type="InterPro" id="IPR039422">
    <property type="entry name" value="MarR/SlyA-like"/>
</dbReference>
<dbReference type="EMBL" id="JBHUOX010000013">
    <property type="protein sequence ID" value="MFD3001982.1"/>
    <property type="molecule type" value="Genomic_DNA"/>
</dbReference>
<organism evidence="2 3">
    <name type="scientific">Pontibacter toksunensis</name>
    <dbReference type="NCBI Taxonomy" id="1332631"/>
    <lineage>
        <taxon>Bacteria</taxon>
        <taxon>Pseudomonadati</taxon>
        <taxon>Bacteroidota</taxon>
        <taxon>Cytophagia</taxon>
        <taxon>Cytophagales</taxon>
        <taxon>Hymenobacteraceae</taxon>
        <taxon>Pontibacter</taxon>
    </lineage>
</organism>
<keyword evidence="3" id="KW-1185">Reference proteome</keyword>
<sequence length="155" mass="18087">MIQENDVGLTYFRNEWQKASFSVLYTYGFLINSYESFFKKQDLTNQQYYALRILRDKFPKPVSTAFLREKMLDKMSDVSRLVTRLEAKGLVNVTKNSDDKRLVNILISEQGQHMVEAIDKDLPQLDAMMKDLTEEEASTLVTLLYKVRESVKTVK</sequence>
<dbReference type="Proteomes" id="UP001597641">
    <property type="component" value="Unassembled WGS sequence"/>
</dbReference>
<gene>
    <name evidence="2" type="ORF">ACFS7Z_16540</name>
</gene>